<dbReference type="EMBL" id="JTCM02000026">
    <property type="protein sequence ID" value="NEU73661.1"/>
    <property type="molecule type" value="Genomic_DNA"/>
</dbReference>
<evidence type="ECO:0000313" key="2">
    <source>
        <dbReference type="Proteomes" id="UP000031549"/>
    </source>
</evidence>
<dbReference type="Proteomes" id="UP000031549">
    <property type="component" value="Unassembled WGS sequence"/>
</dbReference>
<dbReference type="AlphaFoldDB" id="A0A846HB53"/>
<keyword evidence="2" id="KW-1185">Reference proteome</keyword>
<sequence>MPRQKRTSRIMEKAEFRAAGLKAIDSSMDFGDNCDLQNLTESIEQLRTMIDSYNAALAVIDSSKTKIDEMEKSLSNLSLYSRPSTSFLNSNFAALALMRDRTNLTGRP</sequence>
<proteinExistence type="predicted"/>
<dbReference type="RefSeq" id="WP_163518884.1">
    <property type="nucleotide sequence ID" value="NZ_JTCM02000026.1"/>
</dbReference>
<comment type="caution">
    <text evidence="1">The sequence shown here is derived from an EMBL/GenBank/DDBJ whole genome shotgun (WGS) entry which is preliminary data.</text>
</comment>
<name>A0A846HB53_9CYAN</name>
<organism evidence="1 2">
    <name type="scientific">Hassallia byssoidea VB512170</name>
    <dbReference type="NCBI Taxonomy" id="1304833"/>
    <lineage>
        <taxon>Bacteria</taxon>
        <taxon>Bacillati</taxon>
        <taxon>Cyanobacteriota</taxon>
        <taxon>Cyanophyceae</taxon>
        <taxon>Nostocales</taxon>
        <taxon>Tolypothrichaceae</taxon>
        <taxon>Hassallia</taxon>
    </lineage>
</organism>
<reference evidence="1 2" key="1">
    <citation type="journal article" date="2015" name="Genome Announc.">
        <title>Draft Genome Sequence of Cyanobacterium Hassallia byssoidea Strain VB512170, Isolated from Monuments in India.</title>
        <authorList>
            <person name="Singh D."/>
            <person name="Chandrababunaidu M.M."/>
            <person name="Panda A."/>
            <person name="Sen D."/>
            <person name="Bhattacharyya S."/>
            <person name="Adhikary S.P."/>
            <person name="Tripathy S."/>
        </authorList>
    </citation>
    <scope>NUCLEOTIDE SEQUENCE [LARGE SCALE GENOMIC DNA]</scope>
    <source>
        <strain evidence="1 2">VB512170</strain>
    </source>
</reference>
<evidence type="ECO:0000313" key="1">
    <source>
        <dbReference type="EMBL" id="NEU73661.1"/>
    </source>
</evidence>
<gene>
    <name evidence="1" type="ORF">PI95_014105</name>
</gene>
<accession>A0A846HB53</accession>
<protein>
    <submittedName>
        <fullName evidence="1">Uncharacterized protein</fullName>
    </submittedName>
</protein>